<dbReference type="CDD" id="cd04301">
    <property type="entry name" value="NAT_SF"/>
    <property type="match status" value="1"/>
</dbReference>
<dbReference type="PANTHER" id="PTHR36449:SF1">
    <property type="entry name" value="ACETYLTRANSFERASE"/>
    <property type="match status" value="1"/>
</dbReference>
<protein>
    <submittedName>
        <fullName evidence="9">Acetyltransferase (GNAT) family protein</fullName>
    </submittedName>
</protein>
<evidence type="ECO:0000313" key="10">
    <source>
        <dbReference type="Proteomes" id="UP000032721"/>
    </source>
</evidence>
<evidence type="ECO:0000256" key="6">
    <source>
        <dbReference type="ARBA" id="ARBA00049880"/>
    </source>
</evidence>
<dbReference type="Proteomes" id="UP000324170">
    <property type="component" value="Unassembled WGS sequence"/>
</dbReference>
<evidence type="ECO:0000259" key="7">
    <source>
        <dbReference type="PROSITE" id="PS51186"/>
    </source>
</evidence>
<comment type="catalytic activity">
    <reaction evidence="6">
        <text>glycyl-tRNA(Gly) + acetyl-CoA = N-acetylglycyl-tRNA(Gly) + CoA + H(+)</text>
        <dbReference type="Rhea" id="RHEA:81867"/>
        <dbReference type="Rhea" id="RHEA-COMP:9683"/>
        <dbReference type="Rhea" id="RHEA-COMP:19766"/>
        <dbReference type="ChEBI" id="CHEBI:15378"/>
        <dbReference type="ChEBI" id="CHEBI:57287"/>
        <dbReference type="ChEBI" id="CHEBI:57288"/>
        <dbReference type="ChEBI" id="CHEBI:78522"/>
        <dbReference type="ChEBI" id="CHEBI:232036"/>
    </reaction>
</comment>
<evidence type="ECO:0000256" key="4">
    <source>
        <dbReference type="ARBA" id="ARBA00022679"/>
    </source>
</evidence>
<reference evidence="9 11" key="2">
    <citation type="submission" date="2019-07" db="EMBL/GenBank/DDBJ databases">
        <title>Genomic Encyclopedia of Type Strains, Phase I: the one thousand microbial genomes (KMG-I) project.</title>
        <authorList>
            <person name="Kyrpides N."/>
        </authorList>
    </citation>
    <scope>NUCLEOTIDE SEQUENCE [LARGE SCALE GENOMIC DNA]</scope>
    <source>
        <strain evidence="9 11">DSM 17909</strain>
    </source>
</reference>
<sequence>MIISEPKLLADYHHLESFDSGVVTFDQWLKNRALKNNLTGASKTYVVCDENRVMAYYSLAASAIVMGSAPGHFKRNMPNPIPVVVLGRLAVDRRLQRKGIGRALVKDAALRVIQAADLIGVRGMIIHALSDEAKSFYEATGFEPSPLDPMLLMATLMDLKSACTDS</sequence>
<dbReference type="AlphaFoldDB" id="A0A068QX71"/>
<evidence type="ECO:0000256" key="5">
    <source>
        <dbReference type="ARBA" id="ARBA00023315"/>
    </source>
</evidence>
<dbReference type="EMBL" id="VNHN01000076">
    <property type="protein sequence ID" value="TYO98873.1"/>
    <property type="molecule type" value="Genomic_DNA"/>
</dbReference>
<evidence type="ECO:0000313" key="8">
    <source>
        <dbReference type="EMBL" id="CDG19573.1"/>
    </source>
</evidence>
<evidence type="ECO:0000313" key="9">
    <source>
        <dbReference type="EMBL" id="TYO98873.1"/>
    </source>
</evidence>
<keyword evidence="11" id="KW-1185">Reference proteome</keyword>
<dbReference type="OrthoDB" id="9799147at2"/>
<dbReference type="GO" id="GO:0016747">
    <property type="term" value="F:acyltransferase activity, transferring groups other than amino-acyl groups"/>
    <property type="evidence" value="ECO:0007669"/>
    <property type="project" value="InterPro"/>
</dbReference>
<evidence type="ECO:0000256" key="1">
    <source>
        <dbReference type="ARBA" id="ARBA00009342"/>
    </source>
</evidence>
<evidence type="ECO:0000256" key="3">
    <source>
        <dbReference type="ARBA" id="ARBA00022649"/>
    </source>
</evidence>
<dbReference type="EMBL" id="FO704550">
    <property type="protein sequence ID" value="CDG19573.1"/>
    <property type="molecule type" value="Genomic_DNA"/>
</dbReference>
<proteinExistence type="inferred from homology"/>
<comment type="similarity">
    <text evidence="1">Belongs to the acetyltransferase family. GNAT subfamily.</text>
</comment>
<evidence type="ECO:0000313" key="11">
    <source>
        <dbReference type="Proteomes" id="UP000324170"/>
    </source>
</evidence>
<dbReference type="InterPro" id="IPR016181">
    <property type="entry name" value="Acyl_CoA_acyltransferase"/>
</dbReference>
<dbReference type="Gene3D" id="3.40.630.30">
    <property type="match status" value="1"/>
</dbReference>
<dbReference type="STRING" id="351671.XDD1_3888"/>
<keyword evidence="4" id="KW-0808">Transferase</keyword>
<dbReference type="PROSITE" id="PS51186">
    <property type="entry name" value="GNAT"/>
    <property type="match status" value="1"/>
</dbReference>
<dbReference type="HOGENOM" id="CLU_101288_0_0_6"/>
<dbReference type="KEGG" id="xdo:XDD1_3888"/>
<dbReference type="Pfam" id="PF13508">
    <property type="entry name" value="Acetyltransf_7"/>
    <property type="match status" value="1"/>
</dbReference>
<reference evidence="8 10" key="1">
    <citation type="submission" date="2013-07" db="EMBL/GenBank/DDBJ databases">
        <authorList>
            <person name="Genoscope - CEA"/>
        </authorList>
    </citation>
    <scope>NUCLEOTIDE SEQUENCE [LARGE SCALE GENOMIC DNA]</scope>
    <source>
        <strain evidence="8">FRM16</strain>
        <strain evidence="10">FRM16 / DSM 17909</strain>
    </source>
</reference>
<name>A0A068QX71_9GAMM</name>
<accession>A0A068QX71</accession>
<organism evidence="8 10">
    <name type="scientific">Xenorhabdus doucetiae</name>
    <dbReference type="NCBI Taxonomy" id="351671"/>
    <lineage>
        <taxon>Bacteria</taxon>
        <taxon>Pseudomonadati</taxon>
        <taxon>Pseudomonadota</taxon>
        <taxon>Gammaproteobacteria</taxon>
        <taxon>Enterobacterales</taxon>
        <taxon>Morganellaceae</taxon>
        <taxon>Xenorhabdus</taxon>
    </lineage>
</organism>
<dbReference type="SUPFAM" id="SSF55729">
    <property type="entry name" value="Acyl-CoA N-acyltransferases (Nat)"/>
    <property type="match status" value="1"/>
</dbReference>
<dbReference type="InterPro" id="IPR000182">
    <property type="entry name" value="GNAT_dom"/>
</dbReference>
<evidence type="ECO:0000256" key="2">
    <source>
        <dbReference type="ARBA" id="ARBA00022491"/>
    </source>
</evidence>
<gene>
    <name evidence="9" type="ORF">LY16_03242</name>
    <name evidence="8" type="ORF">XDD1_3888</name>
</gene>
<keyword evidence="5" id="KW-0012">Acyltransferase</keyword>
<dbReference type="PANTHER" id="PTHR36449">
    <property type="entry name" value="ACETYLTRANSFERASE-RELATED"/>
    <property type="match status" value="1"/>
</dbReference>
<dbReference type="Proteomes" id="UP000032721">
    <property type="component" value="Chromosome"/>
</dbReference>
<feature type="domain" description="N-acetyltransferase" evidence="7">
    <location>
        <begin position="1"/>
        <end position="162"/>
    </location>
</feature>
<keyword evidence="2" id="KW-0678">Repressor</keyword>
<keyword evidence="3" id="KW-1277">Toxin-antitoxin system</keyword>